<organism evidence="1">
    <name type="scientific">Anguilla anguilla</name>
    <name type="common">European freshwater eel</name>
    <name type="synonym">Muraena anguilla</name>
    <dbReference type="NCBI Taxonomy" id="7936"/>
    <lineage>
        <taxon>Eukaryota</taxon>
        <taxon>Metazoa</taxon>
        <taxon>Chordata</taxon>
        <taxon>Craniata</taxon>
        <taxon>Vertebrata</taxon>
        <taxon>Euteleostomi</taxon>
        <taxon>Actinopterygii</taxon>
        <taxon>Neopterygii</taxon>
        <taxon>Teleostei</taxon>
        <taxon>Anguilliformes</taxon>
        <taxon>Anguillidae</taxon>
        <taxon>Anguilla</taxon>
    </lineage>
</organism>
<reference evidence="1" key="2">
    <citation type="journal article" date="2015" name="Fish Shellfish Immunol.">
        <title>Early steps in the European eel (Anguilla anguilla)-Vibrio vulnificus interaction in the gills: Role of the RtxA13 toxin.</title>
        <authorList>
            <person name="Callol A."/>
            <person name="Pajuelo D."/>
            <person name="Ebbesson L."/>
            <person name="Teles M."/>
            <person name="MacKenzie S."/>
            <person name="Amaro C."/>
        </authorList>
    </citation>
    <scope>NUCLEOTIDE SEQUENCE</scope>
</reference>
<evidence type="ECO:0000313" key="1">
    <source>
        <dbReference type="EMBL" id="JAH13106.1"/>
    </source>
</evidence>
<proteinExistence type="predicted"/>
<name>A0A0E9Q890_ANGAN</name>
<sequence length="20" mass="2451">MKTKITAMTRYSVIFKFKTR</sequence>
<accession>A0A0E9Q890</accession>
<protein>
    <submittedName>
        <fullName evidence="1">Uncharacterized protein</fullName>
    </submittedName>
</protein>
<dbReference type="AlphaFoldDB" id="A0A0E9Q890"/>
<dbReference type="EMBL" id="GBXM01095471">
    <property type="protein sequence ID" value="JAH13106.1"/>
    <property type="molecule type" value="Transcribed_RNA"/>
</dbReference>
<reference evidence="1" key="1">
    <citation type="submission" date="2014-11" db="EMBL/GenBank/DDBJ databases">
        <authorList>
            <person name="Amaro Gonzalez C."/>
        </authorList>
    </citation>
    <scope>NUCLEOTIDE SEQUENCE</scope>
</reference>